<dbReference type="EMBL" id="BK015555">
    <property type="protein sequence ID" value="DAE12659.1"/>
    <property type="molecule type" value="Genomic_DNA"/>
</dbReference>
<protein>
    <submittedName>
        <fullName evidence="1">Uncharacterized protein</fullName>
    </submittedName>
</protein>
<sequence length="38" mass="4269">MKTTVYYLCGRPHVAVRVATCSGGNYINFINSSKNFKK</sequence>
<evidence type="ECO:0000313" key="1">
    <source>
        <dbReference type="EMBL" id="DAE12659.1"/>
    </source>
</evidence>
<organism evidence="1">
    <name type="scientific">Siphoviridae sp. ctOCb13</name>
    <dbReference type="NCBI Taxonomy" id="2825477"/>
    <lineage>
        <taxon>Viruses</taxon>
        <taxon>Duplodnaviria</taxon>
        <taxon>Heunggongvirae</taxon>
        <taxon>Uroviricota</taxon>
        <taxon>Caudoviricetes</taxon>
    </lineage>
</organism>
<proteinExistence type="predicted"/>
<reference evidence="1" key="1">
    <citation type="journal article" date="2021" name="Proc. Natl. Acad. Sci. U.S.A.">
        <title>A Catalog of Tens of Thousands of Viruses from Human Metagenomes Reveals Hidden Associations with Chronic Diseases.</title>
        <authorList>
            <person name="Tisza M.J."/>
            <person name="Buck C.B."/>
        </authorList>
    </citation>
    <scope>NUCLEOTIDE SEQUENCE</scope>
    <source>
        <strain evidence="1">CtOCb13</strain>
    </source>
</reference>
<name>A0A8S5Q1N7_9CAUD</name>
<accession>A0A8S5Q1N7</accession>